<organism evidence="2 3">
    <name type="scientific">Orlajensenia flava</name>
    <dbReference type="NCBI Taxonomy" id="2565934"/>
    <lineage>
        <taxon>Bacteria</taxon>
        <taxon>Bacillati</taxon>
        <taxon>Actinomycetota</taxon>
        <taxon>Actinomycetes</taxon>
        <taxon>Micrococcales</taxon>
        <taxon>Microbacteriaceae</taxon>
        <taxon>Orlajensenia</taxon>
    </lineage>
</organism>
<sequence length="87" mass="8908">MTRTLTLASVVPVWLLAAVGAVVSGTVLAPSERFGGLALSLAICTLIAFCIQLATRRRDGFVDRVTLSIVGAVVVSAIGAIVIAITL</sequence>
<evidence type="ECO:0000256" key="1">
    <source>
        <dbReference type="SAM" id="Phobius"/>
    </source>
</evidence>
<name>A0A4S4FXZ3_9MICO</name>
<dbReference type="EMBL" id="SSSN01000003">
    <property type="protein sequence ID" value="THG35919.1"/>
    <property type="molecule type" value="Genomic_DNA"/>
</dbReference>
<accession>A0A4S4FXZ3</accession>
<keyword evidence="1" id="KW-0812">Transmembrane</keyword>
<gene>
    <name evidence="2" type="ORF">E6C70_07000</name>
</gene>
<evidence type="ECO:0000313" key="2">
    <source>
        <dbReference type="EMBL" id="THG35919.1"/>
    </source>
</evidence>
<dbReference type="AlphaFoldDB" id="A0A4S4FXZ3"/>
<proteinExistence type="predicted"/>
<feature type="transmembrane region" description="Helical" evidence="1">
    <location>
        <begin position="65"/>
        <end position="85"/>
    </location>
</feature>
<feature type="transmembrane region" description="Helical" evidence="1">
    <location>
        <begin position="34"/>
        <end position="53"/>
    </location>
</feature>
<keyword evidence="1" id="KW-1133">Transmembrane helix</keyword>
<evidence type="ECO:0000313" key="3">
    <source>
        <dbReference type="Proteomes" id="UP000307380"/>
    </source>
</evidence>
<dbReference type="Proteomes" id="UP000307380">
    <property type="component" value="Unassembled WGS sequence"/>
</dbReference>
<protein>
    <submittedName>
        <fullName evidence="2">Uncharacterized protein</fullName>
    </submittedName>
</protein>
<keyword evidence="1" id="KW-0472">Membrane</keyword>
<comment type="caution">
    <text evidence="2">The sequence shown here is derived from an EMBL/GenBank/DDBJ whole genome shotgun (WGS) entry which is preliminary data.</text>
</comment>
<keyword evidence="3" id="KW-1185">Reference proteome</keyword>
<reference evidence="2 3" key="1">
    <citation type="submission" date="2019-04" db="EMBL/GenBank/DDBJ databases">
        <authorList>
            <person name="Jiang L."/>
        </authorList>
    </citation>
    <scope>NUCLEOTIDE SEQUENCE [LARGE SCALE GENOMIC DNA]</scope>
    <source>
        <strain evidence="2 3">YIM 131861</strain>
    </source>
</reference>
<dbReference type="OrthoDB" id="5007892at2"/>